<dbReference type="KEGG" id="amin:AUMI_17950"/>
<name>A0A173LWV6_9MICO</name>
<evidence type="ECO:0000313" key="1">
    <source>
        <dbReference type="EMBL" id="BAU99337.1"/>
    </source>
</evidence>
<proteinExistence type="predicted"/>
<dbReference type="GeneID" id="80451989"/>
<dbReference type="Proteomes" id="UP000243847">
    <property type="component" value="Chromosome sequence1"/>
</dbReference>
<dbReference type="OrthoDB" id="3381577at2"/>
<dbReference type="RefSeq" id="WP_096381614.1">
    <property type="nucleotide sequence ID" value="NZ_AP017457.1"/>
</dbReference>
<organism evidence="1 2">
    <name type="scientific">Aurantimicrobium minutum</name>
    <dbReference type="NCBI Taxonomy" id="708131"/>
    <lineage>
        <taxon>Bacteria</taxon>
        <taxon>Bacillati</taxon>
        <taxon>Actinomycetota</taxon>
        <taxon>Actinomycetes</taxon>
        <taxon>Micrococcales</taxon>
        <taxon>Microbacteriaceae</taxon>
        <taxon>Aurantimicrobium</taxon>
    </lineage>
</organism>
<accession>A0A173LWV6</accession>
<protein>
    <submittedName>
        <fullName evidence="1">ATP/GTP-binding protein</fullName>
    </submittedName>
</protein>
<gene>
    <name evidence="1" type="ORF">AUMI_17950</name>
</gene>
<evidence type="ECO:0000313" key="2">
    <source>
        <dbReference type="Proteomes" id="UP000243847"/>
    </source>
</evidence>
<dbReference type="EMBL" id="AP017457">
    <property type="protein sequence ID" value="BAU99337.1"/>
    <property type="molecule type" value="Genomic_DNA"/>
</dbReference>
<sequence length="96" mass="11100">MAKNNRSRKRDAEYEPLDVERLTTGFRRTEVRNGREWTVQPISALNANKTYTCPGCSLMIQEGVAHLVAWRNDGILGDKADVEARRHWHQACWKMS</sequence>
<reference evidence="1 2" key="1">
    <citation type="journal article" date="2016" name="Genome Announc.">
        <title>Complete Genome Sequence of Aurantimicrobium minutum Type Strain KNCT, a Planktonic Ultramicrobacterium Isolated from River Water.</title>
        <authorList>
            <person name="Nakai R."/>
            <person name="Fujisawa T."/>
            <person name="Nakamura Y."/>
            <person name="Nishide H."/>
            <person name="Uchiyama I."/>
            <person name="Baba T."/>
            <person name="Toyoda A."/>
            <person name="Fujiyama A."/>
            <person name="Naganuma T."/>
            <person name="Niki H."/>
        </authorList>
    </citation>
    <scope>NUCLEOTIDE SEQUENCE [LARGE SCALE GENOMIC DNA]</scope>
    <source>
        <strain evidence="1 2">KNC</strain>
    </source>
</reference>
<dbReference type="AlphaFoldDB" id="A0A173LWV6"/>